<gene>
    <name evidence="2" type="ORF">Sradi_4874400</name>
</gene>
<feature type="domain" description="Zinc knuckle CX2CX4HX4C" evidence="1">
    <location>
        <begin position="72"/>
        <end position="119"/>
    </location>
</feature>
<dbReference type="EMBL" id="JACGWJ010000021">
    <property type="protein sequence ID" value="KAL0336625.1"/>
    <property type="molecule type" value="Genomic_DNA"/>
</dbReference>
<evidence type="ECO:0000259" key="1">
    <source>
        <dbReference type="Pfam" id="PF14392"/>
    </source>
</evidence>
<dbReference type="PANTHER" id="PTHR31286">
    <property type="entry name" value="GLYCINE-RICH CELL WALL STRUCTURAL PROTEIN 1.8-LIKE"/>
    <property type="match status" value="1"/>
</dbReference>
<reference evidence="2" key="1">
    <citation type="submission" date="2020-06" db="EMBL/GenBank/DDBJ databases">
        <authorList>
            <person name="Li T."/>
            <person name="Hu X."/>
            <person name="Zhang T."/>
            <person name="Song X."/>
            <person name="Zhang H."/>
            <person name="Dai N."/>
            <person name="Sheng W."/>
            <person name="Hou X."/>
            <person name="Wei L."/>
        </authorList>
    </citation>
    <scope>NUCLEOTIDE SEQUENCE</scope>
    <source>
        <strain evidence="2">G02</strain>
        <tissue evidence="2">Leaf</tissue>
    </source>
</reference>
<comment type="caution">
    <text evidence="2">The sequence shown here is derived from an EMBL/GenBank/DDBJ whole genome shotgun (WGS) entry which is preliminary data.</text>
</comment>
<dbReference type="InterPro" id="IPR040256">
    <property type="entry name" value="At4g02000-like"/>
</dbReference>
<sequence>MLVLSSIDLNENPQDVNLNWAKFHIHVHDLPLSKMSKEITIFIWNHLGIFVDVDMDTADYVWGSHIRIRISIDVTKPLKRLLKLRTTLGDEQLLSFMYEKLLNFCYLCGCLGHLSKFCELRFSEDFIDLRDATPFRPWLRATNPPLAIIVVLQVPRTCLLLTFHPPLKNILLALLLEYPLIPSIGGFPSLVLFHPLLLHHPQSLHNLIVIPLDQLLLPPQLSYT</sequence>
<dbReference type="PANTHER" id="PTHR31286:SF178">
    <property type="entry name" value="DUF4283 DOMAIN-CONTAINING PROTEIN"/>
    <property type="match status" value="1"/>
</dbReference>
<dbReference type="Pfam" id="PF14392">
    <property type="entry name" value="zf-CCHC_4"/>
    <property type="match status" value="1"/>
</dbReference>
<dbReference type="AlphaFoldDB" id="A0AAW2N167"/>
<dbReference type="InterPro" id="IPR025836">
    <property type="entry name" value="Zn_knuckle_CX2CX4HX4C"/>
</dbReference>
<accession>A0AAW2N167</accession>
<name>A0AAW2N167_SESRA</name>
<proteinExistence type="predicted"/>
<protein>
    <recommendedName>
        <fullName evidence="1">Zinc knuckle CX2CX4HX4C domain-containing protein</fullName>
    </recommendedName>
</protein>
<organism evidence="2">
    <name type="scientific">Sesamum radiatum</name>
    <name type="common">Black benniseed</name>
    <dbReference type="NCBI Taxonomy" id="300843"/>
    <lineage>
        <taxon>Eukaryota</taxon>
        <taxon>Viridiplantae</taxon>
        <taxon>Streptophyta</taxon>
        <taxon>Embryophyta</taxon>
        <taxon>Tracheophyta</taxon>
        <taxon>Spermatophyta</taxon>
        <taxon>Magnoliopsida</taxon>
        <taxon>eudicotyledons</taxon>
        <taxon>Gunneridae</taxon>
        <taxon>Pentapetalae</taxon>
        <taxon>asterids</taxon>
        <taxon>lamiids</taxon>
        <taxon>Lamiales</taxon>
        <taxon>Pedaliaceae</taxon>
        <taxon>Sesamum</taxon>
    </lineage>
</organism>
<reference evidence="2" key="2">
    <citation type="journal article" date="2024" name="Plant">
        <title>Genomic evolution and insights into agronomic trait innovations of Sesamum species.</title>
        <authorList>
            <person name="Miao H."/>
            <person name="Wang L."/>
            <person name="Qu L."/>
            <person name="Liu H."/>
            <person name="Sun Y."/>
            <person name="Le M."/>
            <person name="Wang Q."/>
            <person name="Wei S."/>
            <person name="Zheng Y."/>
            <person name="Lin W."/>
            <person name="Duan Y."/>
            <person name="Cao H."/>
            <person name="Xiong S."/>
            <person name="Wang X."/>
            <person name="Wei L."/>
            <person name="Li C."/>
            <person name="Ma Q."/>
            <person name="Ju M."/>
            <person name="Zhao R."/>
            <person name="Li G."/>
            <person name="Mu C."/>
            <person name="Tian Q."/>
            <person name="Mei H."/>
            <person name="Zhang T."/>
            <person name="Gao T."/>
            <person name="Zhang H."/>
        </authorList>
    </citation>
    <scope>NUCLEOTIDE SEQUENCE</scope>
    <source>
        <strain evidence="2">G02</strain>
    </source>
</reference>
<evidence type="ECO:0000313" key="2">
    <source>
        <dbReference type="EMBL" id="KAL0336625.1"/>
    </source>
</evidence>